<name>U1PU55_9EURY</name>
<dbReference type="InterPro" id="IPR000866">
    <property type="entry name" value="AhpC/TSA"/>
</dbReference>
<protein>
    <submittedName>
        <fullName evidence="2">Peroxiredoxin</fullName>
    </submittedName>
</protein>
<evidence type="ECO:0000313" key="3">
    <source>
        <dbReference type="Proteomes" id="UP000030710"/>
    </source>
</evidence>
<dbReference type="Proteomes" id="UP000030710">
    <property type="component" value="Unassembled WGS sequence"/>
</dbReference>
<dbReference type="eggNOG" id="arCOG00315">
    <property type="taxonomic scope" value="Archaea"/>
</dbReference>
<dbReference type="GO" id="GO:0016209">
    <property type="term" value="F:antioxidant activity"/>
    <property type="evidence" value="ECO:0007669"/>
    <property type="project" value="InterPro"/>
</dbReference>
<dbReference type="Pfam" id="PF00578">
    <property type="entry name" value="AhpC-TSA"/>
    <property type="match status" value="1"/>
</dbReference>
<accession>U1PU55</accession>
<dbReference type="GO" id="GO:0016491">
    <property type="term" value="F:oxidoreductase activity"/>
    <property type="evidence" value="ECO:0007669"/>
    <property type="project" value="InterPro"/>
</dbReference>
<dbReference type="HOGENOM" id="CLU_042529_14_2_2"/>
<reference evidence="2 3" key="1">
    <citation type="journal article" date="2013" name="PLoS ONE">
        <title>Assembly-driven community genomics of a hypersaline microbial ecosystem.</title>
        <authorList>
            <person name="Podell S."/>
            <person name="Ugalde J.A."/>
            <person name="Narasingarao P."/>
            <person name="Banfield J.F."/>
            <person name="Heidelberg K.B."/>
            <person name="Allen E.E."/>
        </authorList>
    </citation>
    <scope>NUCLEOTIDE SEQUENCE [LARGE SCALE GENOMIC DNA]</scope>
    <source>
        <strain evidence="3">J07HQW2</strain>
    </source>
</reference>
<dbReference type="InterPro" id="IPR036249">
    <property type="entry name" value="Thioredoxin-like_sf"/>
</dbReference>
<gene>
    <name evidence="2" type="ORF">J07HQW2_02346</name>
</gene>
<dbReference type="AlphaFoldDB" id="U1PU55"/>
<dbReference type="InterPro" id="IPR013766">
    <property type="entry name" value="Thioredoxin_domain"/>
</dbReference>
<dbReference type="Gene3D" id="3.40.30.10">
    <property type="entry name" value="Glutaredoxin"/>
    <property type="match status" value="1"/>
</dbReference>
<sequence>MADLDFSVTDLPSVSHPEVGETVPDFTRPLVNDEYWEDTALSTVTESGPTLLVFHPMDGAFPTTYMWNAIDDHGFGDDVTLIGVSVSSPYEHSSLLESREIDARLYADPSAELAEQYNIPNPLDDMTGVTEHRPAIFLLDTERTVQYVWVATEWPAFPDYDEIATAISEHT</sequence>
<dbReference type="STRING" id="1238425.J07HQW2_02346"/>
<dbReference type="EMBL" id="KE356561">
    <property type="protein sequence ID" value="ERG95886.1"/>
    <property type="molecule type" value="Genomic_DNA"/>
</dbReference>
<feature type="domain" description="Thioredoxin" evidence="1">
    <location>
        <begin position="17"/>
        <end position="171"/>
    </location>
</feature>
<dbReference type="RefSeq" id="WP_021055358.1">
    <property type="nucleotide sequence ID" value="NZ_KE356561.1"/>
</dbReference>
<organism evidence="2 3">
    <name type="scientific">Haloquadratum walsbyi J07HQW2</name>
    <dbReference type="NCBI Taxonomy" id="1238425"/>
    <lineage>
        <taxon>Archaea</taxon>
        <taxon>Methanobacteriati</taxon>
        <taxon>Methanobacteriota</taxon>
        <taxon>Stenosarchaea group</taxon>
        <taxon>Halobacteria</taxon>
        <taxon>Halobacteriales</taxon>
        <taxon>Haloferacaceae</taxon>
        <taxon>Haloquadratum</taxon>
    </lineage>
</organism>
<evidence type="ECO:0000259" key="1">
    <source>
        <dbReference type="PROSITE" id="PS51352"/>
    </source>
</evidence>
<evidence type="ECO:0000313" key="2">
    <source>
        <dbReference type="EMBL" id="ERG95886.1"/>
    </source>
</evidence>
<proteinExistence type="predicted"/>
<dbReference type="SUPFAM" id="SSF52833">
    <property type="entry name" value="Thioredoxin-like"/>
    <property type="match status" value="1"/>
</dbReference>
<dbReference type="PROSITE" id="PS51352">
    <property type="entry name" value="THIOREDOXIN_2"/>
    <property type="match status" value="1"/>
</dbReference>